<protein>
    <recommendedName>
        <fullName evidence="4">Transmembrane protein</fullName>
    </recommendedName>
</protein>
<dbReference type="Proteomes" id="UP000304864">
    <property type="component" value="Chromosome"/>
</dbReference>
<gene>
    <name evidence="2" type="ORF">FE785_00025</name>
</gene>
<dbReference type="KEGG" id="thig:FE785_00025"/>
<dbReference type="AlphaFoldDB" id="A0A4P9K4J4"/>
<keyword evidence="1" id="KW-0472">Membrane</keyword>
<evidence type="ECO:0000313" key="2">
    <source>
        <dbReference type="EMBL" id="QCU89126.1"/>
    </source>
</evidence>
<keyword evidence="1" id="KW-1133">Transmembrane helix</keyword>
<evidence type="ECO:0000256" key="1">
    <source>
        <dbReference type="SAM" id="Phobius"/>
    </source>
</evidence>
<feature type="transmembrane region" description="Helical" evidence="1">
    <location>
        <begin position="25"/>
        <end position="49"/>
    </location>
</feature>
<evidence type="ECO:0008006" key="4">
    <source>
        <dbReference type="Google" id="ProtNLM"/>
    </source>
</evidence>
<name>A0A4P9K4J4_9GAMM</name>
<sequence>MSEEVQNTPLENTNSPVENTTIPTIIYVLFIANLIIPFTSLIAVIMAYINKGGNSDYLETHYRFQIRTFWIGLLYVIVGALLTVVMIGWLIILFYIIWLIIRAAKGIKLLGQKQPVPDPASWMFG</sequence>
<evidence type="ECO:0000313" key="3">
    <source>
        <dbReference type="Proteomes" id="UP000304864"/>
    </source>
</evidence>
<organism evidence="2 3">
    <name type="scientific">Thiomicrorhabdus sediminis</name>
    <dbReference type="NCBI Taxonomy" id="2580412"/>
    <lineage>
        <taxon>Bacteria</taxon>
        <taxon>Pseudomonadati</taxon>
        <taxon>Pseudomonadota</taxon>
        <taxon>Gammaproteobacteria</taxon>
        <taxon>Thiotrichales</taxon>
        <taxon>Piscirickettsiaceae</taxon>
        <taxon>Thiomicrorhabdus</taxon>
    </lineage>
</organism>
<dbReference type="OrthoDB" id="5405464at2"/>
<keyword evidence="3" id="KW-1185">Reference proteome</keyword>
<accession>A0A4P9K4J4</accession>
<feature type="transmembrane region" description="Helical" evidence="1">
    <location>
        <begin position="69"/>
        <end position="101"/>
    </location>
</feature>
<dbReference type="EMBL" id="CP040602">
    <property type="protein sequence ID" value="QCU89126.1"/>
    <property type="molecule type" value="Genomic_DNA"/>
</dbReference>
<keyword evidence="1" id="KW-0812">Transmembrane</keyword>
<dbReference type="RefSeq" id="WP_138563178.1">
    <property type="nucleotide sequence ID" value="NZ_CP040602.1"/>
</dbReference>
<reference evidence="2 3" key="1">
    <citation type="submission" date="2019-05" db="EMBL/GenBank/DDBJ databases">
        <title>Thiomicrorhabdus sediminis sp. nov, a novel sulfur-oxidizing bacterium isolated from coastal sediment.</title>
        <authorList>
            <person name="Liu X."/>
        </authorList>
    </citation>
    <scope>NUCLEOTIDE SEQUENCE [LARGE SCALE GENOMIC DNA]</scope>
    <source>
        <strain evidence="2 3">G1</strain>
    </source>
</reference>
<proteinExistence type="predicted"/>